<dbReference type="AlphaFoldDB" id="A0AA40GC36"/>
<dbReference type="EMBL" id="JAHYIQ010000002">
    <property type="protein sequence ID" value="KAK1134876.1"/>
    <property type="molecule type" value="Genomic_DNA"/>
</dbReference>
<evidence type="ECO:0000313" key="1">
    <source>
        <dbReference type="EMBL" id="KAK1134876.1"/>
    </source>
</evidence>
<sequence length="111" mass="12930">MALESSNLSKDDAFVFLLATALPSLSAIDDAWVALDYLLLGQSEQEDDGYRQMVDRNDSRRKRISRLVRYASRISRPDDILRGEYYRVLWKIHSRLSIDRVERSVPLIEKN</sequence>
<keyword evidence="2" id="KW-1185">Reference proteome</keyword>
<gene>
    <name evidence="1" type="ORF">K0M31_007644</name>
</gene>
<reference evidence="1" key="1">
    <citation type="submission" date="2021-10" db="EMBL/GenBank/DDBJ databases">
        <title>Melipona bicolor Genome sequencing and assembly.</title>
        <authorList>
            <person name="Araujo N.S."/>
            <person name="Arias M.C."/>
        </authorList>
    </citation>
    <scope>NUCLEOTIDE SEQUENCE</scope>
    <source>
        <strain evidence="1">USP_2M_L1-L4_2017</strain>
        <tissue evidence="1">Whole body</tissue>
    </source>
</reference>
<accession>A0AA40GC36</accession>
<organism evidence="1 2">
    <name type="scientific">Melipona bicolor</name>
    <dbReference type="NCBI Taxonomy" id="60889"/>
    <lineage>
        <taxon>Eukaryota</taxon>
        <taxon>Metazoa</taxon>
        <taxon>Ecdysozoa</taxon>
        <taxon>Arthropoda</taxon>
        <taxon>Hexapoda</taxon>
        <taxon>Insecta</taxon>
        <taxon>Pterygota</taxon>
        <taxon>Neoptera</taxon>
        <taxon>Endopterygota</taxon>
        <taxon>Hymenoptera</taxon>
        <taxon>Apocrita</taxon>
        <taxon>Aculeata</taxon>
        <taxon>Apoidea</taxon>
        <taxon>Anthophila</taxon>
        <taxon>Apidae</taxon>
        <taxon>Melipona</taxon>
    </lineage>
</organism>
<dbReference type="Proteomes" id="UP001177670">
    <property type="component" value="Unassembled WGS sequence"/>
</dbReference>
<name>A0AA40GC36_9HYME</name>
<proteinExistence type="predicted"/>
<evidence type="ECO:0000313" key="2">
    <source>
        <dbReference type="Proteomes" id="UP001177670"/>
    </source>
</evidence>
<protein>
    <submittedName>
        <fullName evidence="1">Uncharacterized protein</fullName>
    </submittedName>
</protein>
<comment type="caution">
    <text evidence="1">The sequence shown here is derived from an EMBL/GenBank/DDBJ whole genome shotgun (WGS) entry which is preliminary data.</text>
</comment>